<dbReference type="SMART" id="SM00382">
    <property type="entry name" value="AAA"/>
    <property type="match status" value="1"/>
</dbReference>
<evidence type="ECO:0000256" key="4">
    <source>
        <dbReference type="ARBA" id="ARBA00022967"/>
    </source>
</evidence>
<dbReference type="PANTHER" id="PTHR42794">
    <property type="entry name" value="HEMIN IMPORT ATP-BINDING PROTEIN HMUV"/>
    <property type="match status" value="1"/>
</dbReference>
<dbReference type="Gene3D" id="3.40.50.300">
    <property type="entry name" value="P-loop containing nucleotide triphosphate hydrolases"/>
    <property type="match status" value="1"/>
</dbReference>
<evidence type="ECO:0000256" key="2">
    <source>
        <dbReference type="ARBA" id="ARBA00022741"/>
    </source>
</evidence>
<dbReference type="AlphaFoldDB" id="A0A2G8R7U2"/>
<dbReference type="InterPro" id="IPR003439">
    <property type="entry name" value="ABC_transporter-like_ATP-bd"/>
</dbReference>
<accession>A0A2G8R7U2</accession>
<keyword evidence="1" id="KW-0813">Transport</keyword>
<keyword evidence="3" id="KW-0067">ATP-binding</keyword>
<gene>
    <name evidence="7" type="ORF">P775_23805</name>
</gene>
<sequence>MLQAKNITVSFGGKKALRGVDFTAQPGQITAIVGPNGSGKTTLLRALTGEVEHNGTVSLDSHDIAGMKGWELAARRAVLPQAAALAFPFTVIEVVRMGLFGGTSGGDATVPSAALARVGLSGYADRLYQELSGGEQQRVQLARVLAQVWHPVWQGAARWLLLDEPVASLDIAHQLLVMGIARDFAKVGGGVVAVMHDLNLTAMFADTVAVMAAGQMVAQGPMAQVMTDDTLSHAYGCGLRVSVAPPMTSTFVLPHTAQLTHDIGPLAPFSAVRTNTGC</sequence>
<dbReference type="PROSITE" id="PS00211">
    <property type="entry name" value="ABC_TRANSPORTER_1"/>
    <property type="match status" value="1"/>
</dbReference>
<comment type="function">
    <text evidence="5">Part of the ABC transporter complex HmuTUV involved in hemin import. Responsible for energy coupling to the transport system.</text>
</comment>
<dbReference type="PROSITE" id="PS50893">
    <property type="entry name" value="ABC_TRANSPORTER_2"/>
    <property type="match status" value="1"/>
</dbReference>
<comment type="caution">
    <text evidence="7">The sequence shown here is derived from an EMBL/GenBank/DDBJ whole genome shotgun (WGS) entry which is preliminary data.</text>
</comment>
<dbReference type="InterPro" id="IPR027417">
    <property type="entry name" value="P-loop_NTPase"/>
</dbReference>
<dbReference type="SUPFAM" id="SSF52540">
    <property type="entry name" value="P-loop containing nucleoside triphosphate hydrolases"/>
    <property type="match status" value="1"/>
</dbReference>
<name>A0A2G8R7U2_9RHOB</name>
<dbReference type="GO" id="GO:0016887">
    <property type="term" value="F:ATP hydrolysis activity"/>
    <property type="evidence" value="ECO:0007669"/>
    <property type="project" value="InterPro"/>
</dbReference>
<dbReference type="OrthoDB" id="9805601at2"/>
<evidence type="ECO:0000313" key="7">
    <source>
        <dbReference type="EMBL" id="PIL17607.1"/>
    </source>
</evidence>
<dbReference type="Pfam" id="PF00005">
    <property type="entry name" value="ABC_tran"/>
    <property type="match status" value="1"/>
</dbReference>
<dbReference type="CDD" id="cd03214">
    <property type="entry name" value="ABC_Iron-Siderophores_B12_Hemin"/>
    <property type="match status" value="1"/>
</dbReference>
<organism evidence="7 8">
    <name type="scientific">Puniceibacterium antarcticum</name>
    <dbReference type="NCBI Taxonomy" id="1206336"/>
    <lineage>
        <taxon>Bacteria</taxon>
        <taxon>Pseudomonadati</taxon>
        <taxon>Pseudomonadota</taxon>
        <taxon>Alphaproteobacteria</taxon>
        <taxon>Rhodobacterales</taxon>
        <taxon>Paracoccaceae</taxon>
        <taxon>Puniceibacterium</taxon>
    </lineage>
</organism>
<dbReference type="PANTHER" id="PTHR42794:SF1">
    <property type="entry name" value="HEMIN IMPORT ATP-BINDING PROTEIN HMUV"/>
    <property type="match status" value="1"/>
</dbReference>
<keyword evidence="8" id="KW-1185">Reference proteome</keyword>
<dbReference type="Proteomes" id="UP000231259">
    <property type="component" value="Unassembled WGS sequence"/>
</dbReference>
<keyword evidence="4" id="KW-1278">Translocase</keyword>
<dbReference type="InterPro" id="IPR003593">
    <property type="entry name" value="AAA+_ATPase"/>
</dbReference>
<dbReference type="GO" id="GO:0005524">
    <property type="term" value="F:ATP binding"/>
    <property type="evidence" value="ECO:0007669"/>
    <property type="project" value="UniProtKB-KW"/>
</dbReference>
<feature type="domain" description="ABC transporter" evidence="6">
    <location>
        <begin position="2"/>
        <end position="238"/>
    </location>
</feature>
<dbReference type="InterPro" id="IPR017871">
    <property type="entry name" value="ABC_transporter-like_CS"/>
</dbReference>
<dbReference type="NCBIfam" id="NF010068">
    <property type="entry name" value="PRK13548.1"/>
    <property type="match status" value="1"/>
</dbReference>
<evidence type="ECO:0000313" key="8">
    <source>
        <dbReference type="Proteomes" id="UP000231259"/>
    </source>
</evidence>
<evidence type="ECO:0000256" key="3">
    <source>
        <dbReference type="ARBA" id="ARBA00022840"/>
    </source>
</evidence>
<keyword evidence="2" id="KW-0547">Nucleotide-binding</keyword>
<dbReference type="RefSeq" id="WP_099913126.1">
    <property type="nucleotide sequence ID" value="NZ_AWWI01000164.1"/>
</dbReference>
<evidence type="ECO:0000256" key="1">
    <source>
        <dbReference type="ARBA" id="ARBA00022448"/>
    </source>
</evidence>
<evidence type="ECO:0000259" key="6">
    <source>
        <dbReference type="PROSITE" id="PS50893"/>
    </source>
</evidence>
<proteinExistence type="predicted"/>
<evidence type="ECO:0000256" key="5">
    <source>
        <dbReference type="ARBA" id="ARBA00037066"/>
    </source>
</evidence>
<dbReference type="EMBL" id="AWWI01000164">
    <property type="protein sequence ID" value="PIL17607.1"/>
    <property type="molecule type" value="Genomic_DNA"/>
</dbReference>
<reference evidence="7 8" key="1">
    <citation type="submission" date="2013-09" db="EMBL/GenBank/DDBJ databases">
        <title>Genome sequencing of Phaeobacter antarcticus sp. nov. SM1211.</title>
        <authorList>
            <person name="Zhang X.-Y."/>
            <person name="Liu C."/>
            <person name="Chen X.-L."/>
            <person name="Xie B.-B."/>
            <person name="Qin Q.-L."/>
            <person name="Rong J.-C."/>
            <person name="Zhang Y.-Z."/>
        </authorList>
    </citation>
    <scope>NUCLEOTIDE SEQUENCE [LARGE SCALE GENOMIC DNA]</scope>
    <source>
        <strain evidence="7 8">SM1211</strain>
    </source>
</reference>
<protein>
    <recommendedName>
        <fullName evidence="6">ABC transporter domain-containing protein</fullName>
    </recommendedName>
</protein>